<dbReference type="GO" id="GO:0009279">
    <property type="term" value="C:cell outer membrane"/>
    <property type="evidence" value="ECO:0007669"/>
    <property type="project" value="TreeGrafter"/>
</dbReference>
<reference evidence="6 7" key="1">
    <citation type="submission" date="2020-02" db="EMBL/GenBank/DDBJ databases">
        <authorList>
            <person name="Kim M.K."/>
        </authorList>
    </citation>
    <scope>NUCLEOTIDE SEQUENCE [LARGE SCALE GENOMIC DNA]</scope>
    <source>
        <strain evidence="6 7">17J57-3</strain>
    </source>
</reference>
<dbReference type="Pfam" id="PF13432">
    <property type="entry name" value="TPR_16"/>
    <property type="match status" value="6"/>
</dbReference>
<proteinExistence type="predicted"/>
<dbReference type="SUPFAM" id="SSF48452">
    <property type="entry name" value="TPR-like"/>
    <property type="match status" value="4"/>
</dbReference>
<feature type="signal peptide" evidence="5">
    <location>
        <begin position="1"/>
        <end position="25"/>
    </location>
</feature>
<organism evidence="6 7">
    <name type="scientific">Noviherbaspirillum galbum</name>
    <dbReference type="NCBI Taxonomy" id="2709383"/>
    <lineage>
        <taxon>Bacteria</taxon>
        <taxon>Pseudomonadati</taxon>
        <taxon>Pseudomonadota</taxon>
        <taxon>Betaproteobacteria</taxon>
        <taxon>Burkholderiales</taxon>
        <taxon>Oxalobacteraceae</taxon>
        <taxon>Noviherbaspirillum</taxon>
    </lineage>
</organism>
<name>A0A6B3STW7_9BURK</name>
<dbReference type="Pfam" id="PF14559">
    <property type="entry name" value="TPR_19"/>
    <property type="match status" value="2"/>
</dbReference>
<dbReference type="InterPro" id="IPR014266">
    <property type="entry name" value="PEP-CTERM_TPR_PrsT"/>
</dbReference>
<dbReference type="AlphaFoldDB" id="A0A6B3STW7"/>
<dbReference type="PROSITE" id="PS51257">
    <property type="entry name" value="PROKAR_LIPOPROTEIN"/>
    <property type="match status" value="1"/>
</dbReference>
<feature type="chain" id="PRO_5025415403" evidence="5">
    <location>
        <begin position="26"/>
        <end position="913"/>
    </location>
</feature>
<evidence type="ECO:0000256" key="3">
    <source>
        <dbReference type="PROSITE-ProRule" id="PRU00339"/>
    </source>
</evidence>
<sequence>MKKSNFNRAARIALTMGLLAAGVSACGQKQTPQALLNEAVNYDRQGDRKAAIIQLKNALQLSPDFTEARQMLASLYVKSGDGASAEKEIRKAIDGGYAADKAWPVLGKSLLMQGQFKRILDETPAGNARDPESLAILGSAQGATGKLDEALASFNTALEIEPRNVSALLGRARLHAARNNLAAAADDADKAIAAADGQRVEALLFRGNLYRTQMKPEDALAAYGRAIEAEPGNVEAHLARGYLLLSQEKFGDAQHDIEAARKASPNSLGVYHAQAMSDYLQARPKQALEAIQIVLRAAPEHPPAMLLAGLIQAQLGANQQAEDYLSRYLEVDPGNLQATKQLAAIYLKQGDAQRAASLVESSLKKRPEDVQLLALAGQASLQNKSFIKAASYFEKASTLAPDSVRYQTALGLSKMAAGDTLGASEVLEKATKLDAKSLDAALLLVNTKIQAKQYDAALDMIKKLESAHADNPVLPNLAGQVYLRKKDAKNARASFERALAVKPSFFPAAAMLAQLDMKDGKPDAAKRHMTELLDKDKNNLSAMLALSDLEAMQNNQAQAIDWLEKANKANPKDAKTAAMLAGRYQATGKADKALNLAKAFALENAESAEALELLGQVQLANKDRDGALDSMAKEAKLSRTPEKVYLRLASLHLSAREDAKAQEAVDKALNAAPDLPQARFMQGELKLRAGDADGTLAMAKKMQQEQPKSTWGYLLEADAAQAKRNSQGAIAAMENAFKAEPSPAVLISMHRIMDSAGRSADADAKLTEWLKTHPDDVAVRLRLAEAQLLRKQYKPAIGNYEQVIRTDPNNVMALNNLASAYQAEKDPRALETAEKAQKLAAEHPAILDTLGWILAERGDGARGLPLLRKAAALAPKSTEIASHLEQAQKRYGDSGSKVGGDIKPVSVSGSSGS</sequence>
<dbReference type="InterPro" id="IPR011990">
    <property type="entry name" value="TPR-like_helical_dom_sf"/>
</dbReference>
<evidence type="ECO:0000256" key="4">
    <source>
        <dbReference type="SAM" id="MobiDB-lite"/>
    </source>
</evidence>
<feature type="repeat" description="TPR" evidence="3">
    <location>
        <begin position="32"/>
        <end position="65"/>
    </location>
</feature>
<dbReference type="Pfam" id="PF13181">
    <property type="entry name" value="TPR_8"/>
    <property type="match status" value="1"/>
</dbReference>
<feature type="repeat" description="TPR" evidence="3">
    <location>
        <begin position="642"/>
        <end position="675"/>
    </location>
</feature>
<accession>A0A6B3STW7</accession>
<keyword evidence="5" id="KW-0732">Signal</keyword>
<gene>
    <name evidence="6" type="primary">prsT</name>
    <name evidence="6" type="ORF">G3574_23825</name>
</gene>
<dbReference type="GO" id="GO:0046813">
    <property type="term" value="P:receptor-mediated virion attachment to host cell"/>
    <property type="evidence" value="ECO:0007669"/>
    <property type="project" value="TreeGrafter"/>
</dbReference>
<evidence type="ECO:0000256" key="5">
    <source>
        <dbReference type="SAM" id="SignalP"/>
    </source>
</evidence>
<dbReference type="Gene3D" id="1.25.40.10">
    <property type="entry name" value="Tetratricopeptide repeat domain"/>
    <property type="match status" value="7"/>
</dbReference>
<feature type="repeat" description="TPR" evidence="3">
    <location>
        <begin position="777"/>
        <end position="810"/>
    </location>
</feature>
<evidence type="ECO:0000313" key="6">
    <source>
        <dbReference type="EMBL" id="NEX64124.1"/>
    </source>
</evidence>
<dbReference type="EMBL" id="JAAIVB010000078">
    <property type="protein sequence ID" value="NEX64124.1"/>
    <property type="molecule type" value="Genomic_DNA"/>
</dbReference>
<dbReference type="RefSeq" id="WP_163968042.1">
    <property type="nucleotide sequence ID" value="NZ_JAAIVB010000078.1"/>
</dbReference>
<dbReference type="SMART" id="SM00028">
    <property type="entry name" value="TPR"/>
    <property type="match status" value="18"/>
</dbReference>
<evidence type="ECO:0000313" key="7">
    <source>
        <dbReference type="Proteomes" id="UP000482155"/>
    </source>
</evidence>
<keyword evidence="7" id="KW-1185">Reference proteome</keyword>
<keyword evidence="2 3" id="KW-0802">TPR repeat</keyword>
<dbReference type="PANTHER" id="PTHR44858">
    <property type="entry name" value="TETRATRICOPEPTIDE REPEAT PROTEIN 6"/>
    <property type="match status" value="1"/>
</dbReference>
<protein>
    <submittedName>
        <fullName evidence="6">PEP-CTERM system TPR-repeat protein PrsT</fullName>
    </submittedName>
</protein>
<feature type="repeat" description="TPR" evidence="3">
    <location>
        <begin position="472"/>
        <end position="505"/>
    </location>
</feature>
<dbReference type="PROSITE" id="PS50005">
    <property type="entry name" value="TPR"/>
    <property type="match status" value="7"/>
</dbReference>
<evidence type="ECO:0000256" key="1">
    <source>
        <dbReference type="ARBA" id="ARBA00022737"/>
    </source>
</evidence>
<dbReference type="Proteomes" id="UP000482155">
    <property type="component" value="Unassembled WGS sequence"/>
</dbReference>
<keyword evidence="1" id="KW-0677">Repeat</keyword>
<feature type="repeat" description="TPR" evidence="3">
    <location>
        <begin position="131"/>
        <end position="164"/>
    </location>
</feature>
<feature type="repeat" description="TPR" evidence="3">
    <location>
        <begin position="200"/>
        <end position="233"/>
    </location>
</feature>
<dbReference type="InterPro" id="IPR050498">
    <property type="entry name" value="Ycf3"/>
</dbReference>
<feature type="region of interest" description="Disordered" evidence="4">
    <location>
        <begin position="884"/>
        <end position="913"/>
    </location>
</feature>
<comment type="caution">
    <text evidence="6">The sequence shown here is derived from an EMBL/GenBank/DDBJ whole genome shotgun (WGS) entry which is preliminary data.</text>
</comment>
<dbReference type="NCBIfam" id="TIGR02917">
    <property type="entry name" value="PEP_TPR_lipo"/>
    <property type="match status" value="1"/>
</dbReference>
<dbReference type="PANTHER" id="PTHR44858:SF1">
    <property type="entry name" value="UDP-N-ACETYLGLUCOSAMINE--PEPTIDE N-ACETYLGLUCOSAMINYLTRANSFERASE SPINDLY-RELATED"/>
    <property type="match status" value="1"/>
</dbReference>
<evidence type="ECO:0000256" key="2">
    <source>
        <dbReference type="ARBA" id="ARBA00022803"/>
    </source>
</evidence>
<feature type="repeat" description="TPR" evidence="3">
    <location>
        <begin position="336"/>
        <end position="369"/>
    </location>
</feature>
<dbReference type="InterPro" id="IPR019734">
    <property type="entry name" value="TPR_rpt"/>
</dbReference>